<dbReference type="SUPFAM" id="SSF56300">
    <property type="entry name" value="Metallo-dependent phosphatases"/>
    <property type="match status" value="1"/>
</dbReference>
<dbReference type="GO" id="GO:0009245">
    <property type="term" value="P:lipid A biosynthetic process"/>
    <property type="evidence" value="ECO:0007669"/>
    <property type="project" value="TreeGrafter"/>
</dbReference>
<dbReference type="InterPro" id="IPR004843">
    <property type="entry name" value="Calcineurin-like_PHP"/>
</dbReference>
<gene>
    <name evidence="5" type="ORF">DW322_14745</name>
</gene>
<dbReference type="PANTHER" id="PTHR31302">
    <property type="entry name" value="TRANSMEMBRANE PROTEIN WITH METALLOPHOSPHOESTERASE DOMAIN-RELATED"/>
    <property type="match status" value="1"/>
</dbReference>
<evidence type="ECO:0000313" key="6">
    <source>
        <dbReference type="Proteomes" id="UP000471120"/>
    </source>
</evidence>
<feature type="transmembrane region" description="Helical" evidence="3">
    <location>
        <begin position="107"/>
        <end position="128"/>
    </location>
</feature>
<evidence type="ECO:0000313" key="5">
    <source>
        <dbReference type="EMBL" id="TXG91244.1"/>
    </source>
</evidence>
<dbReference type="AlphaFoldDB" id="A0A6P2CEQ1"/>
<name>A0A6P2CEQ1_9NOCA</name>
<dbReference type="PANTHER" id="PTHR31302:SF31">
    <property type="entry name" value="PHOSPHODIESTERASE YAEI"/>
    <property type="match status" value="1"/>
</dbReference>
<keyword evidence="3" id="KW-0812">Transmembrane</keyword>
<feature type="transmembrane region" description="Helical" evidence="3">
    <location>
        <begin position="69"/>
        <end position="95"/>
    </location>
</feature>
<keyword evidence="1" id="KW-0479">Metal-binding</keyword>
<dbReference type="GO" id="GO:0016020">
    <property type="term" value="C:membrane"/>
    <property type="evidence" value="ECO:0007669"/>
    <property type="project" value="GOC"/>
</dbReference>
<sequence>MIRLAVFGVLLALITWLLHRRLVRATGLQGGAARAVDALLVVGYVLALVGVGSGEVFDTAWARPLGFAGWVWLAGVFYLVLGVLVLGVLSLLGRIVTKPTDPRRRTALRVGTAAVAVAATGAVGYGVVEAARPGANRVRVPLARLPQNFDGLRVAVVSDLHIGPSRGAPFTQEIVDLVNAEQPDLVVLAGDLTDGTVELVAADVAPLRDLRAPYGVVAVSGNHEAYADDVGSWLDAWEELGITVLRNEHVTLDRDGERIHVAGIYDHESPEPYTPDLDAALRGREPGEFVLLAAHQPIQAHDASDHDVDLQVSGHTHGGQMWPIRHLVPLQQPTVEGLDRIGRTTVFTTRGAGTWGPPVRVGAPPEVSILELTRS</sequence>
<proteinExistence type="predicted"/>
<keyword evidence="3" id="KW-1133">Transmembrane helix</keyword>
<comment type="caution">
    <text evidence="5">The sequence shown here is derived from an EMBL/GenBank/DDBJ whole genome shotgun (WGS) entry which is preliminary data.</text>
</comment>
<reference evidence="5 6" key="1">
    <citation type="submission" date="2018-07" db="EMBL/GenBank/DDBJ databases">
        <title>Genome sequence of Rhodococcus rhodnii ATCC 35071 from Rhodnius prolixus.</title>
        <authorList>
            <person name="Patel V."/>
            <person name="Vogel K.J."/>
        </authorList>
    </citation>
    <scope>NUCLEOTIDE SEQUENCE [LARGE SCALE GENOMIC DNA]</scope>
    <source>
        <strain evidence="5 6">ATCC 35071</strain>
    </source>
</reference>
<dbReference type="Pfam" id="PF00149">
    <property type="entry name" value="Metallophos"/>
    <property type="match status" value="1"/>
</dbReference>
<keyword evidence="2" id="KW-0378">Hydrolase</keyword>
<dbReference type="EMBL" id="QRCM01000001">
    <property type="protein sequence ID" value="TXG91244.1"/>
    <property type="molecule type" value="Genomic_DNA"/>
</dbReference>
<keyword evidence="3" id="KW-0472">Membrane</keyword>
<dbReference type="GO" id="GO:0008758">
    <property type="term" value="F:UDP-2,3-diacylglucosamine hydrolase activity"/>
    <property type="evidence" value="ECO:0007669"/>
    <property type="project" value="TreeGrafter"/>
</dbReference>
<protein>
    <submittedName>
        <fullName evidence="5">Metallophosphoesterase</fullName>
    </submittedName>
</protein>
<dbReference type="RefSeq" id="WP_010836334.1">
    <property type="nucleotide sequence ID" value="NZ_QRCM01000001.1"/>
</dbReference>
<evidence type="ECO:0000259" key="4">
    <source>
        <dbReference type="Pfam" id="PF00149"/>
    </source>
</evidence>
<dbReference type="Gene3D" id="3.60.21.10">
    <property type="match status" value="1"/>
</dbReference>
<feature type="domain" description="Calcineurin-like phosphoesterase" evidence="4">
    <location>
        <begin position="152"/>
        <end position="318"/>
    </location>
</feature>
<dbReference type="InterPro" id="IPR029052">
    <property type="entry name" value="Metallo-depent_PP-like"/>
</dbReference>
<feature type="transmembrane region" description="Helical" evidence="3">
    <location>
        <begin position="35"/>
        <end position="57"/>
    </location>
</feature>
<organism evidence="5 6">
    <name type="scientific">Rhodococcus rhodnii</name>
    <dbReference type="NCBI Taxonomy" id="38312"/>
    <lineage>
        <taxon>Bacteria</taxon>
        <taxon>Bacillati</taxon>
        <taxon>Actinomycetota</taxon>
        <taxon>Actinomycetes</taxon>
        <taxon>Mycobacteriales</taxon>
        <taxon>Nocardiaceae</taxon>
        <taxon>Rhodococcus</taxon>
    </lineage>
</organism>
<evidence type="ECO:0000256" key="3">
    <source>
        <dbReference type="SAM" id="Phobius"/>
    </source>
</evidence>
<evidence type="ECO:0000256" key="2">
    <source>
        <dbReference type="ARBA" id="ARBA00022801"/>
    </source>
</evidence>
<accession>A0A6P2CEQ1</accession>
<evidence type="ECO:0000256" key="1">
    <source>
        <dbReference type="ARBA" id="ARBA00022723"/>
    </source>
</evidence>
<dbReference type="GO" id="GO:0046872">
    <property type="term" value="F:metal ion binding"/>
    <property type="evidence" value="ECO:0007669"/>
    <property type="project" value="UniProtKB-KW"/>
</dbReference>
<dbReference type="CDD" id="cd07385">
    <property type="entry name" value="MPP_YkuE_C"/>
    <property type="match status" value="1"/>
</dbReference>
<dbReference type="Proteomes" id="UP000471120">
    <property type="component" value="Unassembled WGS sequence"/>
</dbReference>
<dbReference type="InterPro" id="IPR051158">
    <property type="entry name" value="Metallophosphoesterase_sf"/>
</dbReference>